<dbReference type="AlphaFoldDB" id="A0AAD8AAK9"/>
<gene>
    <name evidence="1" type="ORF">L9F63_013263</name>
</gene>
<accession>A0AAD8AAK9</accession>
<organism evidence="1 2">
    <name type="scientific">Diploptera punctata</name>
    <name type="common">Pacific beetle cockroach</name>
    <dbReference type="NCBI Taxonomy" id="6984"/>
    <lineage>
        <taxon>Eukaryota</taxon>
        <taxon>Metazoa</taxon>
        <taxon>Ecdysozoa</taxon>
        <taxon>Arthropoda</taxon>
        <taxon>Hexapoda</taxon>
        <taxon>Insecta</taxon>
        <taxon>Pterygota</taxon>
        <taxon>Neoptera</taxon>
        <taxon>Polyneoptera</taxon>
        <taxon>Dictyoptera</taxon>
        <taxon>Blattodea</taxon>
        <taxon>Blaberoidea</taxon>
        <taxon>Blaberidae</taxon>
        <taxon>Diplopterinae</taxon>
        <taxon>Diploptera</taxon>
    </lineage>
</organism>
<evidence type="ECO:0000313" key="1">
    <source>
        <dbReference type="EMBL" id="KAJ9595554.1"/>
    </source>
</evidence>
<evidence type="ECO:0000313" key="2">
    <source>
        <dbReference type="Proteomes" id="UP001233999"/>
    </source>
</evidence>
<proteinExistence type="predicted"/>
<comment type="caution">
    <text evidence="1">The sequence shown here is derived from an EMBL/GenBank/DDBJ whole genome shotgun (WGS) entry which is preliminary data.</text>
</comment>
<keyword evidence="2" id="KW-1185">Reference proteome</keyword>
<reference evidence="1" key="2">
    <citation type="submission" date="2023-05" db="EMBL/GenBank/DDBJ databases">
        <authorList>
            <person name="Fouks B."/>
        </authorList>
    </citation>
    <scope>NUCLEOTIDE SEQUENCE</scope>
    <source>
        <strain evidence="1">Stay&amp;Tobe</strain>
        <tissue evidence="1">Testes</tissue>
    </source>
</reference>
<dbReference type="Proteomes" id="UP001233999">
    <property type="component" value="Unassembled WGS sequence"/>
</dbReference>
<protein>
    <submittedName>
        <fullName evidence="1">Uncharacterized protein</fullName>
    </submittedName>
</protein>
<name>A0AAD8AAK9_DIPPU</name>
<sequence>MEFDYDLSLKEWAKDKPLSILQLDPADRAVLRIAVTLGENLFLKTSNPSESSLPVRRYNFLNYPKIYPAMVDMFRAVRPRLITSDSAFQEVLSVCSRLPASSQTPLPGGQGTAISECLSPRKVAFTTALGTSPHVTLWTGPYPEKKMFDTHFIQSTRCRQR</sequence>
<feature type="non-terminal residue" evidence="1">
    <location>
        <position position="1"/>
    </location>
</feature>
<reference evidence="1" key="1">
    <citation type="journal article" date="2023" name="IScience">
        <title>Live-bearing cockroach genome reveals convergent evolutionary mechanisms linked to viviparity in insects and beyond.</title>
        <authorList>
            <person name="Fouks B."/>
            <person name="Harrison M.C."/>
            <person name="Mikhailova A.A."/>
            <person name="Marchal E."/>
            <person name="English S."/>
            <person name="Carruthers M."/>
            <person name="Jennings E.C."/>
            <person name="Chiamaka E.L."/>
            <person name="Frigard R.A."/>
            <person name="Pippel M."/>
            <person name="Attardo G.M."/>
            <person name="Benoit J.B."/>
            <person name="Bornberg-Bauer E."/>
            <person name="Tobe S.S."/>
        </authorList>
    </citation>
    <scope>NUCLEOTIDE SEQUENCE</scope>
    <source>
        <strain evidence="1">Stay&amp;Tobe</strain>
    </source>
</reference>
<dbReference type="EMBL" id="JASPKZ010002331">
    <property type="protein sequence ID" value="KAJ9595554.1"/>
    <property type="molecule type" value="Genomic_DNA"/>
</dbReference>